<protein>
    <submittedName>
        <fullName evidence="1">ABC transporter substrate-binding protein</fullName>
    </submittedName>
</protein>
<dbReference type="PROSITE" id="PS51318">
    <property type="entry name" value="TAT"/>
    <property type="match status" value="1"/>
</dbReference>
<organism evidence="1 2">
    <name type="scientific">Variovorax robiniae</name>
    <dbReference type="NCBI Taxonomy" id="1836199"/>
    <lineage>
        <taxon>Bacteria</taxon>
        <taxon>Pseudomonadati</taxon>
        <taxon>Pseudomonadota</taxon>
        <taxon>Betaproteobacteria</taxon>
        <taxon>Burkholderiales</taxon>
        <taxon>Comamonadaceae</taxon>
        <taxon>Variovorax</taxon>
    </lineage>
</organism>
<dbReference type="InterPro" id="IPR007487">
    <property type="entry name" value="ABC_transpt-TYRBP-like"/>
</dbReference>
<accession>A0ABU8X6T6</accession>
<reference evidence="1 2" key="1">
    <citation type="submission" date="2024-03" db="EMBL/GenBank/DDBJ databases">
        <title>Novel species of the genus Variovorax.</title>
        <authorList>
            <person name="Liu Q."/>
            <person name="Xin Y.-H."/>
        </authorList>
    </citation>
    <scope>NUCLEOTIDE SEQUENCE [LARGE SCALE GENOMIC DNA]</scope>
    <source>
        <strain evidence="1 2">KACC 18901</strain>
    </source>
</reference>
<comment type="caution">
    <text evidence="1">The sequence shown here is derived from an EMBL/GenBank/DDBJ whole genome shotgun (WGS) entry which is preliminary data.</text>
</comment>
<dbReference type="InterPro" id="IPR006311">
    <property type="entry name" value="TAT_signal"/>
</dbReference>
<proteinExistence type="predicted"/>
<gene>
    <name evidence="1" type="ORF">WKW79_13210</name>
</gene>
<dbReference type="Gene3D" id="3.40.50.2300">
    <property type="match status" value="2"/>
</dbReference>
<sequence length="324" mass="34730">MADRRAFIGGVAAGVFALAFMARAQQRVKVFRVGTLASTGGTAWDAFRQSMRELGYVEGRDLLIEERFAQGQPDRFSALAADLVDSKVDVIVTSSTQASLAARSATTSIPIVMALSAYPEKMGLVESLARPGGNVTGFTNVAPQLSGKRFELLLQLAPKVSRLAMLWDPSSRIEVTAMPDNKAAAAAIGMELVSVEVRGRDDYVAAFAAVKAQRADAITVNGNPVNFANAKQITDFIVGSQLPSVFDVRLFVDAGGLLSYGTDYLDLFRRAAGYVDKIFKGAKPGDLPVQQPTKFELVINARTAKSLNLAVPSELLLRADQVLQ</sequence>
<dbReference type="Pfam" id="PF04392">
    <property type="entry name" value="ABC_sub_bind"/>
    <property type="match status" value="1"/>
</dbReference>
<evidence type="ECO:0000313" key="1">
    <source>
        <dbReference type="EMBL" id="MEJ8855537.1"/>
    </source>
</evidence>
<dbReference type="PANTHER" id="PTHR35271">
    <property type="entry name" value="ABC TRANSPORTER, SUBSTRATE-BINDING LIPOPROTEIN-RELATED"/>
    <property type="match status" value="1"/>
</dbReference>
<dbReference type="PANTHER" id="PTHR35271:SF1">
    <property type="entry name" value="ABC TRANSPORTER, SUBSTRATE-BINDING LIPOPROTEIN"/>
    <property type="match status" value="1"/>
</dbReference>
<dbReference type="InterPro" id="IPR028082">
    <property type="entry name" value="Peripla_BP_I"/>
</dbReference>
<dbReference type="Proteomes" id="UP001367030">
    <property type="component" value="Unassembled WGS sequence"/>
</dbReference>
<dbReference type="RefSeq" id="WP_340335602.1">
    <property type="nucleotide sequence ID" value="NZ_JBBKZS010000004.1"/>
</dbReference>
<name>A0ABU8X6T6_9BURK</name>
<dbReference type="EMBL" id="JBBKZS010000004">
    <property type="protein sequence ID" value="MEJ8855537.1"/>
    <property type="molecule type" value="Genomic_DNA"/>
</dbReference>
<evidence type="ECO:0000313" key="2">
    <source>
        <dbReference type="Proteomes" id="UP001367030"/>
    </source>
</evidence>
<dbReference type="SUPFAM" id="SSF53822">
    <property type="entry name" value="Periplasmic binding protein-like I"/>
    <property type="match status" value="1"/>
</dbReference>
<dbReference type="CDD" id="cd06325">
    <property type="entry name" value="PBP1_ABC_unchar_transporter"/>
    <property type="match status" value="1"/>
</dbReference>
<keyword evidence="2" id="KW-1185">Reference proteome</keyword>